<protein>
    <submittedName>
        <fullName evidence="7">Lysine-specific histone demethylase 1 homolog 2</fullName>
    </submittedName>
</protein>
<dbReference type="Proteomes" id="UP000790787">
    <property type="component" value="Chromosome 2"/>
</dbReference>
<feature type="domain" description="SWIRM" evidence="5">
    <location>
        <begin position="52"/>
        <end position="153"/>
    </location>
</feature>
<dbReference type="InterPro" id="IPR036188">
    <property type="entry name" value="FAD/NAD-bd_sf"/>
</dbReference>
<organism evidence="6 7">
    <name type="scientific">Nicotiana tabacum</name>
    <name type="common">Common tobacco</name>
    <dbReference type="NCBI Taxonomy" id="4097"/>
    <lineage>
        <taxon>Eukaryota</taxon>
        <taxon>Viridiplantae</taxon>
        <taxon>Streptophyta</taxon>
        <taxon>Embryophyta</taxon>
        <taxon>Tracheophyta</taxon>
        <taxon>Spermatophyta</taxon>
        <taxon>Magnoliopsida</taxon>
        <taxon>eudicotyledons</taxon>
        <taxon>Gunneridae</taxon>
        <taxon>Pentapetalae</taxon>
        <taxon>asterids</taxon>
        <taxon>lamiids</taxon>
        <taxon>Solanales</taxon>
        <taxon>Solanaceae</taxon>
        <taxon>Nicotianoideae</taxon>
        <taxon>Nicotianeae</taxon>
        <taxon>Nicotiana</taxon>
    </lineage>
</organism>
<evidence type="ECO:0000256" key="4">
    <source>
        <dbReference type="SAM" id="MobiDB-lite"/>
    </source>
</evidence>
<evidence type="ECO:0000313" key="6">
    <source>
        <dbReference type="Proteomes" id="UP000790787"/>
    </source>
</evidence>
<feature type="compositionally biased region" description="Polar residues" evidence="4">
    <location>
        <begin position="752"/>
        <end position="764"/>
    </location>
</feature>
<evidence type="ECO:0000256" key="2">
    <source>
        <dbReference type="ARBA" id="ARBA00022853"/>
    </source>
</evidence>
<dbReference type="Pfam" id="PF01593">
    <property type="entry name" value="Amino_oxidase"/>
    <property type="match status" value="1"/>
</dbReference>
<dbReference type="STRING" id="4097.A0A1S3ZAH4"/>
<keyword evidence="6" id="KW-1185">Reference proteome</keyword>
<dbReference type="InterPro" id="IPR002937">
    <property type="entry name" value="Amino_oxidase"/>
</dbReference>
<dbReference type="InterPro" id="IPR009057">
    <property type="entry name" value="Homeodomain-like_sf"/>
</dbReference>
<dbReference type="InterPro" id="IPR050281">
    <property type="entry name" value="Flavin_monoamine_oxidase"/>
</dbReference>
<proteinExistence type="inferred from homology"/>
<dbReference type="SMR" id="A0A1S3ZAH4"/>
<dbReference type="RefSeq" id="XP_016461421.1">
    <property type="nucleotide sequence ID" value="XM_016605935.1"/>
</dbReference>
<evidence type="ECO:0000259" key="5">
    <source>
        <dbReference type="PROSITE" id="PS50934"/>
    </source>
</evidence>
<dbReference type="OMA" id="VTHWERE"/>
<keyword evidence="2" id="KW-0156">Chromatin regulator</keyword>
<keyword evidence="3" id="KW-0560">Oxidoreductase</keyword>
<dbReference type="PANTHER" id="PTHR10742">
    <property type="entry name" value="FLAVIN MONOAMINE OXIDASE"/>
    <property type="match status" value="1"/>
</dbReference>
<evidence type="ECO:0000313" key="7">
    <source>
        <dbReference type="RefSeq" id="XP_016461421.1"/>
    </source>
</evidence>
<evidence type="ECO:0000256" key="1">
    <source>
        <dbReference type="ARBA" id="ARBA00005995"/>
    </source>
</evidence>
<evidence type="ECO:0000256" key="3">
    <source>
        <dbReference type="ARBA" id="ARBA00023002"/>
    </source>
</evidence>
<name>A0A1S3ZAH4_TOBAC</name>
<reference evidence="6" key="1">
    <citation type="journal article" date="2014" name="Nat. Commun.">
        <title>The tobacco genome sequence and its comparison with those of tomato and potato.</title>
        <authorList>
            <person name="Sierro N."/>
            <person name="Battey J.N."/>
            <person name="Ouadi S."/>
            <person name="Bakaher N."/>
            <person name="Bovet L."/>
            <person name="Willig A."/>
            <person name="Goepfert S."/>
            <person name="Peitsch M.C."/>
            <person name="Ivanov N.V."/>
        </authorList>
    </citation>
    <scope>NUCLEOTIDE SEQUENCE [LARGE SCALE GENOMIC DNA]</scope>
</reference>
<dbReference type="Pfam" id="PF04433">
    <property type="entry name" value="SWIRM"/>
    <property type="match status" value="1"/>
</dbReference>
<sequence>MENPNSQGSISKRPVRKRVASRNYNENLMDELIEEHLGGSVRKRNRTKKDLEKETETEAMIALSLGFPIDDLLEEERKAGVVIELDGKEQNDYIVVRNHILAKWRENVHIWLSKGKIRETVSAEYEHLVAVAYDFLLHNGYINFGVSPSIVSLIPEEPSEGSVIIVGAGLAGLAAARQLMSFGFKVVILEGRNRPGGRVYTQKMGRKGKFAAVDLGGSVITGIHANPLGVLARQLSIPLHKVRDKCPLYKPDGAPVDAEIDSRIELIFNKLLDKVTELRKIVSGLASDISLGSVLEMLRQLYAVAKTTEERQLLDWHFANLEYANAGCLSKLSAAYWDQDDPYEMGGDHCFLAGGNWGVIRALCKGVPIFYGKTVQTIKYGHEGVEVVSGDQVFQADMVLCTVPLGVLKRRTIRFEPELPEKKLEAIDRLGFGLLNKVAMVFPHVFWGEDLDTFGCLNLYSHRRGEFFLFYSYHTVSGGPVLIALVAGDAAQLFESTEPTTIINRVMSILKGIYEPKGISVPDPIQSICTRWGNDPFSFGSYSHVRVQSSGSDYDVLAENLGGRLFFAGEATIRQHPATMHGAYLSGLREASRISQSMKVRQNNPRKTVPKNVGPGNDVLEELFKRPDLAFGDFLFVFDPLTYDSKSLGLMRVTFANSNDELNAELSCGKEADNMPQHLLNQPLQLYTVVSREQALELQLVKGGNDCKLSYLFKGLGLKLLGANALGILGNSLAANISNSRKGRGRNRSYGAQQNASYTNIQLS</sequence>
<dbReference type="GeneID" id="107784757"/>
<dbReference type="InterPro" id="IPR007526">
    <property type="entry name" value="SWIRM"/>
</dbReference>
<dbReference type="KEGG" id="nta:107784757"/>
<dbReference type="PROSITE" id="PS50934">
    <property type="entry name" value="SWIRM"/>
    <property type="match status" value="1"/>
</dbReference>
<feature type="region of interest" description="Disordered" evidence="4">
    <location>
        <begin position="740"/>
        <end position="764"/>
    </location>
</feature>
<dbReference type="Gene3D" id="3.90.660.10">
    <property type="match status" value="1"/>
</dbReference>
<dbReference type="PaxDb" id="4097-A0A1S3ZAH4"/>
<dbReference type="Gene3D" id="1.10.10.10">
    <property type="entry name" value="Winged helix-like DNA-binding domain superfamily/Winged helix DNA-binding domain"/>
    <property type="match status" value="1"/>
</dbReference>
<dbReference type="RefSeq" id="XP_016461421.1">
    <property type="nucleotide sequence ID" value="XM_016605935.2"/>
</dbReference>
<dbReference type="OrthoDB" id="2219495at2759"/>
<dbReference type="GO" id="GO:0016491">
    <property type="term" value="F:oxidoreductase activity"/>
    <property type="evidence" value="ECO:0000318"/>
    <property type="project" value="GO_Central"/>
</dbReference>
<dbReference type="SUPFAM" id="SSF54373">
    <property type="entry name" value="FAD-linked reductases, C-terminal domain"/>
    <property type="match status" value="1"/>
</dbReference>
<dbReference type="PANTHER" id="PTHR10742:SF373">
    <property type="entry name" value="LYSINE-SPECIFIC HISTONE DEMETHYLASE 1 HOMOLOG 2"/>
    <property type="match status" value="1"/>
</dbReference>
<dbReference type="AlphaFoldDB" id="A0A1S3ZAH4"/>
<dbReference type="SUPFAM" id="SSF51905">
    <property type="entry name" value="FAD/NAD(P)-binding domain"/>
    <property type="match status" value="1"/>
</dbReference>
<dbReference type="Gene3D" id="3.50.50.60">
    <property type="entry name" value="FAD/NAD(P)-binding domain"/>
    <property type="match status" value="1"/>
</dbReference>
<dbReference type="InterPro" id="IPR036388">
    <property type="entry name" value="WH-like_DNA-bd_sf"/>
</dbReference>
<dbReference type="GO" id="GO:0006325">
    <property type="term" value="P:chromatin organization"/>
    <property type="evidence" value="ECO:0007669"/>
    <property type="project" value="UniProtKB-KW"/>
</dbReference>
<accession>A0A1S3ZAH4</accession>
<dbReference type="SUPFAM" id="SSF46689">
    <property type="entry name" value="Homeodomain-like"/>
    <property type="match status" value="1"/>
</dbReference>
<reference evidence="7" key="2">
    <citation type="submission" date="2025-08" db="UniProtKB">
        <authorList>
            <consortium name="RefSeq"/>
        </authorList>
    </citation>
    <scope>IDENTIFICATION</scope>
    <source>
        <tissue evidence="7">Leaf</tissue>
    </source>
</reference>
<comment type="similarity">
    <text evidence="1">Belongs to the flavin monoamine oxidase family.</text>
</comment>
<dbReference type="FunFam" id="1.10.10.10:FF:000064">
    <property type="entry name" value="Lysine-specific histone demethylase 1A"/>
    <property type="match status" value="1"/>
</dbReference>
<gene>
    <name evidence="7" type="primary">LOC107784757</name>
</gene>